<feature type="compositionally biased region" description="Pro residues" evidence="1">
    <location>
        <begin position="42"/>
        <end position="51"/>
    </location>
</feature>
<evidence type="ECO:0000313" key="3">
    <source>
        <dbReference type="Proteomes" id="UP000015105"/>
    </source>
</evidence>
<reference evidence="2" key="3">
    <citation type="journal article" date="2017" name="Nature">
        <title>Genome sequence of the progenitor of the wheat D genome Aegilops tauschii.</title>
        <authorList>
            <person name="Luo M.C."/>
            <person name="Gu Y.Q."/>
            <person name="Puiu D."/>
            <person name="Wang H."/>
            <person name="Twardziok S.O."/>
            <person name="Deal K.R."/>
            <person name="Huo N."/>
            <person name="Zhu T."/>
            <person name="Wang L."/>
            <person name="Wang Y."/>
            <person name="McGuire P.E."/>
            <person name="Liu S."/>
            <person name="Long H."/>
            <person name="Ramasamy R.K."/>
            <person name="Rodriguez J.C."/>
            <person name="Van S.L."/>
            <person name="Yuan L."/>
            <person name="Wang Z."/>
            <person name="Xia Z."/>
            <person name="Xiao L."/>
            <person name="Anderson O.D."/>
            <person name="Ouyang S."/>
            <person name="Liang Y."/>
            <person name="Zimin A.V."/>
            <person name="Pertea G."/>
            <person name="Qi P."/>
            <person name="Bennetzen J.L."/>
            <person name="Dai X."/>
            <person name="Dawson M.W."/>
            <person name="Muller H.G."/>
            <person name="Kugler K."/>
            <person name="Rivarola-Duarte L."/>
            <person name="Spannagl M."/>
            <person name="Mayer K.F.X."/>
            <person name="Lu F.H."/>
            <person name="Bevan M.W."/>
            <person name="Leroy P."/>
            <person name="Li P."/>
            <person name="You F.M."/>
            <person name="Sun Q."/>
            <person name="Liu Z."/>
            <person name="Lyons E."/>
            <person name="Wicker T."/>
            <person name="Salzberg S.L."/>
            <person name="Devos K.M."/>
            <person name="Dvorak J."/>
        </authorList>
    </citation>
    <scope>NUCLEOTIDE SEQUENCE [LARGE SCALE GENOMIC DNA]</scope>
    <source>
        <strain evidence="2">cv. AL8/78</strain>
    </source>
</reference>
<feature type="compositionally biased region" description="Low complexity" evidence="1">
    <location>
        <begin position="32"/>
        <end position="41"/>
    </location>
</feature>
<dbReference type="AlphaFoldDB" id="A0A453G7Z8"/>
<dbReference type="Proteomes" id="UP000015105">
    <property type="component" value="Chromosome 3D"/>
</dbReference>
<reference evidence="2" key="5">
    <citation type="journal article" date="2021" name="G3 (Bethesda)">
        <title>Aegilops tauschii genome assembly Aet v5.0 features greater sequence contiguity and improved annotation.</title>
        <authorList>
            <person name="Wang L."/>
            <person name="Zhu T."/>
            <person name="Rodriguez J.C."/>
            <person name="Deal K.R."/>
            <person name="Dubcovsky J."/>
            <person name="McGuire P.E."/>
            <person name="Lux T."/>
            <person name="Spannagl M."/>
            <person name="Mayer K.F.X."/>
            <person name="Baldrich P."/>
            <person name="Meyers B.C."/>
            <person name="Huo N."/>
            <person name="Gu Y.Q."/>
            <person name="Zhou H."/>
            <person name="Devos K.M."/>
            <person name="Bennetzen J.L."/>
            <person name="Unver T."/>
            <person name="Budak H."/>
            <person name="Gulick P.J."/>
            <person name="Galiba G."/>
            <person name="Kalapos B."/>
            <person name="Nelson D.R."/>
            <person name="Li P."/>
            <person name="You F.M."/>
            <person name="Luo M.C."/>
            <person name="Dvorak J."/>
        </authorList>
    </citation>
    <scope>NUCLEOTIDE SEQUENCE [LARGE SCALE GENOMIC DNA]</scope>
    <source>
        <strain evidence="2">cv. AL8/78</strain>
    </source>
</reference>
<reference evidence="3" key="1">
    <citation type="journal article" date="2014" name="Science">
        <title>Ancient hybridizations among the ancestral genomes of bread wheat.</title>
        <authorList>
            <consortium name="International Wheat Genome Sequencing Consortium,"/>
            <person name="Marcussen T."/>
            <person name="Sandve S.R."/>
            <person name="Heier L."/>
            <person name="Spannagl M."/>
            <person name="Pfeifer M."/>
            <person name="Jakobsen K.S."/>
            <person name="Wulff B.B."/>
            <person name="Steuernagel B."/>
            <person name="Mayer K.F."/>
            <person name="Olsen O.A."/>
        </authorList>
    </citation>
    <scope>NUCLEOTIDE SEQUENCE [LARGE SCALE GENOMIC DNA]</scope>
    <source>
        <strain evidence="3">cv. AL8/78</strain>
    </source>
</reference>
<feature type="region of interest" description="Disordered" evidence="1">
    <location>
        <begin position="31"/>
        <end position="52"/>
    </location>
</feature>
<sequence>RLYCSLMVEDPLPARVIHPRLLLPPRAPPPLGAGSAAAPRWPSSPSPPPLPSGCRRCAPPPLGGGCRRSAAASTRPFLLFVYAKNSITMDQHVRAAVYSLKGQTEQGGVALAPGASSRASWRRTILSAGGSTPSSLFLVLLWRSDWCRLLCYIVGQKNKSGPSGEQHKSVV</sequence>
<dbReference type="EnsemblPlants" id="AET3Gv20919700.1">
    <property type="protein sequence ID" value="AET3Gv20919700.1"/>
    <property type="gene ID" value="AET3Gv20919700"/>
</dbReference>
<dbReference type="Gramene" id="AET3Gv20919700.1">
    <property type="protein sequence ID" value="AET3Gv20919700.1"/>
    <property type="gene ID" value="AET3Gv20919700"/>
</dbReference>
<name>A0A453G7Z8_AEGTS</name>
<protein>
    <submittedName>
        <fullName evidence="2">Uncharacterized protein</fullName>
    </submittedName>
</protein>
<evidence type="ECO:0000313" key="2">
    <source>
        <dbReference type="EnsemblPlants" id="AET3Gv20919700.1"/>
    </source>
</evidence>
<evidence type="ECO:0000256" key="1">
    <source>
        <dbReference type="SAM" id="MobiDB-lite"/>
    </source>
</evidence>
<reference evidence="2" key="4">
    <citation type="submission" date="2019-03" db="UniProtKB">
        <authorList>
            <consortium name="EnsemblPlants"/>
        </authorList>
    </citation>
    <scope>IDENTIFICATION</scope>
</reference>
<accession>A0A453G7Z8</accession>
<keyword evidence="3" id="KW-1185">Reference proteome</keyword>
<proteinExistence type="predicted"/>
<organism evidence="2 3">
    <name type="scientific">Aegilops tauschii subsp. strangulata</name>
    <name type="common">Goatgrass</name>
    <dbReference type="NCBI Taxonomy" id="200361"/>
    <lineage>
        <taxon>Eukaryota</taxon>
        <taxon>Viridiplantae</taxon>
        <taxon>Streptophyta</taxon>
        <taxon>Embryophyta</taxon>
        <taxon>Tracheophyta</taxon>
        <taxon>Spermatophyta</taxon>
        <taxon>Magnoliopsida</taxon>
        <taxon>Liliopsida</taxon>
        <taxon>Poales</taxon>
        <taxon>Poaceae</taxon>
        <taxon>BOP clade</taxon>
        <taxon>Pooideae</taxon>
        <taxon>Triticodae</taxon>
        <taxon>Triticeae</taxon>
        <taxon>Triticinae</taxon>
        <taxon>Aegilops</taxon>
    </lineage>
</organism>
<reference evidence="3" key="2">
    <citation type="journal article" date="2017" name="Nat. Plants">
        <title>The Aegilops tauschii genome reveals multiple impacts of transposons.</title>
        <authorList>
            <person name="Zhao G."/>
            <person name="Zou C."/>
            <person name="Li K."/>
            <person name="Wang K."/>
            <person name="Li T."/>
            <person name="Gao L."/>
            <person name="Zhang X."/>
            <person name="Wang H."/>
            <person name="Yang Z."/>
            <person name="Liu X."/>
            <person name="Jiang W."/>
            <person name="Mao L."/>
            <person name="Kong X."/>
            <person name="Jiao Y."/>
            <person name="Jia J."/>
        </authorList>
    </citation>
    <scope>NUCLEOTIDE SEQUENCE [LARGE SCALE GENOMIC DNA]</scope>
    <source>
        <strain evidence="3">cv. AL8/78</strain>
    </source>
</reference>